<sequence length="49" mass="5847">MEEIILIILMFYLEILYNIYCMEMKQEVGIFFLANLVRQHSPNIGQPVK</sequence>
<name>A0A378VR89_NEIME</name>
<dbReference type="Proteomes" id="UP000254176">
    <property type="component" value="Unassembled WGS sequence"/>
</dbReference>
<dbReference type="AlphaFoldDB" id="A0A378VR89"/>
<gene>
    <name evidence="1" type="ORF">NCTC8554_01244</name>
</gene>
<protein>
    <submittedName>
        <fullName evidence="1">Uncharacterized protein</fullName>
    </submittedName>
</protein>
<evidence type="ECO:0000313" key="2">
    <source>
        <dbReference type="Proteomes" id="UP000254176"/>
    </source>
</evidence>
<accession>A0A378VR89</accession>
<dbReference type="EMBL" id="UGRP01000001">
    <property type="protein sequence ID" value="SUA19540.1"/>
    <property type="molecule type" value="Genomic_DNA"/>
</dbReference>
<proteinExistence type="predicted"/>
<reference evidence="1 2" key="1">
    <citation type="submission" date="2018-06" db="EMBL/GenBank/DDBJ databases">
        <authorList>
            <consortium name="Pathogen Informatics"/>
            <person name="Doyle S."/>
        </authorList>
    </citation>
    <scope>NUCLEOTIDE SEQUENCE [LARGE SCALE GENOMIC DNA]</scope>
    <source>
        <strain evidence="1 2">NCTC8554</strain>
    </source>
</reference>
<evidence type="ECO:0000313" key="1">
    <source>
        <dbReference type="EMBL" id="SUA19540.1"/>
    </source>
</evidence>
<organism evidence="1 2">
    <name type="scientific">Neisseria meningitidis</name>
    <dbReference type="NCBI Taxonomy" id="487"/>
    <lineage>
        <taxon>Bacteria</taxon>
        <taxon>Pseudomonadati</taxon>
        <taxon>Pseudomonadota</taxon>
        <taxon>Betaproteobacteria</taxon>
        <taxon>Neisseriales</taxon>
        <taxon>Neisseriaceae</taxon>
        <taxon>Neisseria</taxon>
    </lineage>
</organism>